<name>A0ACB5SW19_AMBMO</name>
<accession>A0ACB5SW19</accession>
<evidence type="ECO:0000313" key="2">
    <source>
        <dbReference type="Proteomes" id="UP001165064"/>
    </source>
</evidence>
<organism evidence="1 2">
    <name type="scientific">Ambrosiozyma monospora</name>
    <name type="common">Yeast</name>
    <name type="synonym">Endomycopsis monosporus</name>
    <dbReference type="NCBI Taxonomy" id="43982"/>
    <lineage>
        <taxon>Eukaryota</taxon>
        <taxon>Fungi</taxon>
        <taxon>Dikarya</taxon>
        <taxon>Ascomycota</taxon>
        <taxon>Saccharomycotina</taxon>
        <taxon>Pichiomycetes</taxon>
        <taxon>Pichiales</taxon>
        <taxon>Pichiaceae</taxon>
        <taxon>Ambrosiozyma</taxon>
    </lineage>
</organism>
<dbReference type="Proteomes" id="UP001165064">
    <property type="component" value="Unassembled WGS sequence"/>
</dbReference>
<dbReference type="EMBL" id="BSXS01000885">
    <property type="protein sequence ID" value="GME74285.1"/>
    <property type="molecule type" value="Genomic_DNA"/>
</dbReference>
<proteinExistence type="predicted"/>
<gene>
    <name evidence="1" type="ORF">Amon02_000171700</name>
</gene>
<evidence type="ECO:0000313" key="1">
    <source>
        <dbReference type="EMBL" id="GME74285.1"/>
    </source>
</evidence>
<sequence length="263" mass="29883">MSQRLSNQAFWRLELYDSSLEASNKVADHIAEAIVAFKPTPERPFVLGLPTGSSPLKVYKRLIQHYQNGTLDFTNVVSFNMDEYYQLPPSDPNSYHYFMYDNFFNHVNFKPENINILNGMTNDWKKECADYEAKIKSYGRIHIFLGGLGPEGHIAFNETGSTRDSVTRKIDLVPSTIDANCRFFNNDKSLVPKHALSVGISTVLDNSDEVIIVVFGKNKNWALTKTLTEKPTSKIPSTFLKTSQNTVIVADYEAIENNYKHKL</sequence>
<keyword evidence="2" id="KW-1185">Reference proteome</keyword>
<protein>
    <submittedName>
        <fullName evidence="1">Unnamed protein product</fullName>
    </submittedName>
</protein>
<comment type="caution">
    <text evidence="1">The sequence shown here is derived from an EMBL/GenBank/DDBJ whole genome shotgun (WGS) entry which is preliminary data.</text>
</comment>
<reference evidence="1" key="1">
    <citation type="submission" date="2023-04" db="EMBL/GenBank/DDBJ databases">
        <title>Ambrosiozyma monospora NBRC 10751.</title>
        <authorList>
            <person name="Ichikawa N."/>
            <person name="Sato H."/>
            <person name="Tonouchi N."/>
        </authorList>
    </citation>
    <scope>NUCLEOTIDE SEQUENCE</scope>
    <source>
        <strain evidence="1">NBRC 10751</strain>
    </source>
</reference>